<dbReference type="Proteomes" id="UP000515121">
    <property type="component" value="Unplaced"/>
</dbReference>
<accession>A0A6P5WEQ1</accession>
<dbReference type="KEGG" id="dzi:111274128"/>
<dbReference type="OrthoDB" id="1739513at2759"/>
<dbReference type="PANTHER" id="PTHR48475:SF1">
    <property type="entry name" value="RNASE H TYPE-1 DOMAIN-CONTAINING PROTEIN"/>
    <property type="match status" value="1"/>
</dbReference>
<organism evidence="1 2">
    <name type="scientific">Durio zibethinus</name>
    <name type="common">Durian</name>
    <dbReference type="NCBI Taxonomy" id="66656"/>
    <lineage>
        <taxon>Eukaryota</taxon>
        <taxon>Viridiplantae</taxon>
        <taxon>Streptophyta</taxon>
        <taxon>Embryophyta</taxon>
        <taxon>Tracheophyta</taxon>
        <taxon>Spermatophyta</taxon>
        <taxon>Magnoliopsida</taxon>
        <taxon>eudicotyledons</taxon>
        <taxon>Gunneridae</taxon>
        <taxon>Pentapetalae</taxon>
        <taxon>rosids</taxon>
        <taxon>malvids</taxon>
        <taxon>Malvales</taxon>
        <taxon>Malvaceae</taxon>
        <taxon>Helicteroideae</taxon>
        <taxon>Durio</taxon>
    </lineage>
</organism>
<dbReference type="InterPro" id="IPR012337">
    <property type="entry name" value="RNaseH-like_sf"/>
</dbReference>
<reference evidence="2" key="1">
    <citation type="submission" date="2025-08" db="UniProtKB">
        <authorList>
            <consortium name="RefSeq"/>
        </authorList>
    </citation>
    <scope>IDENTIFICATION</scope>
    <source>
        <tissue evidence="2">Fruit stalk</tissue>
    </source>
</reference>
<dbReference type="Gene3D" id="3.30.420.10">
    <property type="entry name" value="Ribonuclease H-like superfamily/Ribonuclease H"/>
    <property type="match status" value="1"/>
</dbReference>
<protein>
    <submittedName>
        <fullName evidence="2">Uncharacterized protein LOC111274128</fullName>
    </submittedName>
</protein>
<keyword evidence="1" id="KW-1185">Reference proteome</keyword>
<dbReference type="RefSeq" id="XP_022714505.1">
    <property type="nucleotide sequence ID" value="XM_022858770.1"/>
</dbReference>
<dbReference type="GO" id="GO:0003676">
    <property type="term" value="F:nucleic acid binding"/>
    <property type="evidence" value="ECO:0007669"/>
    <property type="project" value="InterPro"/>
</dbReference>
<dbReference type="AlphaFoldDB" id="A0A6P5WEQ1"/>
<dbReference type="GeneID" id="111274128"/>
<sequence length="171" mass="20044">MNDAVEAANKNIKRILEKMIDTYKDWHEKLPFALLTYKTSIRTSIRATPFSLVYGMEAVLPIEVKIPSLRVLMEIKLDEAEWVQNRFEQLNLIEETLNTQLWTNHDNRGKWMPNWESSYVVKKAFSGGALILTEMNRDELPNPVKLEESFSKNERMTPNGRIVTRIKRDDF</sequence>
<evidence type="ECO:0000313" key="1">
    <source>
        <dbReference type="Proteomes" id="UP000515121"/>
    </source>
</evidence>
<proteinExistence type="predicted"/>
<name>A0A6P5WEQ1_DURZI</name>
<dbReference type="SUPFAM" id="SSF53098">
    <property type="entry name" value="Ribonuclease H-like"/>
    <property type="match status" value="1"/>
</dbReference>
<evidence type="ECO:0000313" key="2">
    <source>
        <dbReference type="RefSeq" id="XP_022714505.1"/>
    </source>
</evidence>
<gene>
    <name evidence="2" type="primary">LOC111274128</name>
</gene>
<dbReference type="InterPro" id="IPR036397">
    <property type="entry name" value="RNaseH_sf"/>
</dbReference>
<dbReference type="PANTHER" id="PTHR48475">
    <property type="entry name" value="RIBONUCLEASE H"/>
    <property type="match status" value="1"/>
</dbReference>